<organism evidence="2 3">
    <name type="scientific">Escherichia phage vB_EcoP_SP7</name>
    <dbReference type="NCBI Taxonomy" id="2750854"/>
    <lineage>
        <taxon>Viruses</taxon>
        <taxon>Duplodnaviria</taxon>
        <taxon>Heunggongvirae</taxon>
        <taxon>Uroviricota</taxon>
        <taxon>Caudoviricetes</taxon>
        <taxon>Autographivirales</taxon>
        <taxon>Autotranscriptaviridae</taxon>
        <taxon>Studiervirinae</taxon>
        <taxon>Kayfunavirus</taxon>
        <taxon>Kayfunavirus SP7</taxon>
    </lineage>
</organism>
<gene>
    <name evidence="2" type="ORF">SP7_0018</name>
</gene>
<evidence type="ECO:0000313" key="2">
    <source>
        <dbReference type="EMBL" id="QLF80666.1"/>
    </source>
</evidence>
<evidence type="ECO:0000313" key="3">
    <source>
        <dbReference type="Proteomes" id="UP000515341"/>
    </source>
</evidence>
<evidence type="ECO:0000256" key="1">
    <source>
        <dbReference type="SAM" id="Phobius"/>
    </source>
</evidence>
<keyword evidence="1" id="KW-0472">Membrane</keyword>
<keyword evidence="1" id="KW-0812">Transmembrane</keyword>
<keyword evidence="1" id="KW-1133">Transmembrane helix</keyword>
<feature type="transmembrane region" description="Helical" evidence="1">
    <location>
        <begin position="12"/>
        <end position="31"/>
    </location>
</feature>
<dbReference type="EMBL" id="MT682707">
    <property type="protein sequence ID" value="QLF80666.1"/>
    <property type="molecule type" value="Genomic_DNA"/>
</dbReference>
<protein>
    <submittedName>
        <fullName evidence="2">Uncharacterized protein</fullName>
    </submittedName>
</protein>
<name>A0A7D5FP96_9CAUD</name>
<accession>A0A7D5FP96</accession>
<reference evidence="2 3" key="1">
    <citation type="submission" date="2020-06" db="EMBL/GenBank/DDBJ databases">
        <title>Complete genome sequences of eight phages infecting swine Enterotoxigenic Escherichia coli.</title>
        <authorList>
            <person name="Ferreira A."/>
            <person name="Oliveira H."/>
            <person name="Silva D."/>
            <person name="Almeida C."/>
            <person name="Burgan J."/>
            <person name="Azered J."/>
            <person name="Oliveira A."/>
        </authorList>
    </citation>
    <scope>NUCLEOTIDE SEQUENCE [LARGE SCALE GENOMIC DNA]</scope>
</reference>
<dbReference type="Proteomes" id="UP000515341">
    <property type="component" value="Segment"/>
</dbReference>
<keyword evidence="3" id="KW-1185">Reference proteome</keyword>
<proteinExistence type="predicted"/>
<sequence>MNWSLPTVDKIDFLLILLLSGAITFVGWWFFPEHFEL</sequence>